<sequence>KMEMSTNSINLQSEALVQTQSLIQNSVLLMVDAARHNEKPAKFSRQNFKT</sequence>
<dbReference type="Proteomes" id="UP000828251">
    <property type="component" value="Unassembled WGS sequence"/>
</dbReference>
<feature type="non-terminal residue" evidence="1">
    <location>
        <position position="1"/>
    </location>
</feature>
<proteinExistence type="predicted"/>
<name>A0A9D3W1J6_9ROSI</name>
<comment type="caution">
    <text evidence="1">The sequence shown here is derived from an EMBL/GenBank/DDBJ whole genome shotgun (WGS) entry which is preliminary data.</text>
</comment>
<dbReference type="EMBL" id="JAIQCV010000004">
    <property type="protein sequence ID" value="KAH1107291.1"/>
    <property type="molecule type" value="Genomic_DNA"/>
</dbReference>
<evidence type="ECO:0000313" key="2">
    <source>
        <dbReference type="Proteomes" id="UP000828251"/>
    </source>
</evidence>
<organism evidence="1 2">
    <name type="scientific">Gossypium stocksii</name>
    <dbReference type="NCBI Taxonomy" id="47602"/>
    <lineage>
        <taxon>Eukaryota</taxon>
        <taxon>Viridiplantae</taxon>
        <taxon>Streptophyta</taxon>
        <taxon>Embryophyta</taxon>
        <taxon>Tracheophyta</taxon>
        <taxon>Spermatophyta</taxon>
        <taxon>Magnoliopsida</taxon>
        <taxon>eudicotyledons</taxon>
        <taxon>Gunneridae</taxon>
        <taxon>Pentapetalae</taxon>
        <taxon>rosids</taxon>
        <taxon>malvids</taxon>
        <taxon>Malvales</taxon>
        <taxon>Malvaceae</taxon>
        <taxon>Malvoideae</taxon>
        <taxon>Gossypium</taxon>
    </lineage>
</organism>
<keyword evidence="2" id="KW-1185">Reference proteome</keyword>
<protein>
    <submittedName>
        <fullName evidence="1">Uncharacterized protein</fullName>
    </submittedName>
</protein>
<dbReference type="AlphaFoldDB" id="A0A9D3W1J6"/>
<reference evidence="1 2" key="1">
    <citation type="journal article" date="2021" name="Plant Biotechnol. J.">
        <title>Multi-omics assisted identification of the key and species-specific regulatory components of drought-tolerant mechanisms in Gossypium stocksii.</title>
        <authorList>
            <person name="Yu D."/>
            <person name="Ke L."/>
            <person name="Zhang D."/>
            <person name="Wu Y."/>
            <person name="Sun Y."/>
            <person name="Mei J."/>
            <person name="Sun J."/>
            <person name="Sun Y."/>
        </authorList>
    </citation>
    <scope>NUCLEOTIDE SEQUENCE [LARGE SCALE GENOMIC DNA]</scope>
    <source>
        <strain evidence="2">cv. E1</strain>
        <tissue evidence="1">Leaf</tissue>
    </source>
</reference>
<accession>A0A9D3W1J6</accession>
<evidence type="ECO:0000313" key="1">
    <source>
        <dbReference type="EMBL" id="KAH1107291.1"/>
    </source>
</evidence>
<gene>
    <name evidence="1" type="ORF">J1N35_011059</name>
</gene>